<name>I4DJU2_PAPXU</name>
<feature type="domain" description="SAICAR synthetase/ADE2 N-terminal" evidence="8">
    <location>
        <begin position="1"/>
        <end position="146"/>
    </location>
</feature>
<evidence type="ECO:0000313" key="9">
    <source>
        <dbReference type="EMBL" id="BAM18182.1"/>
    </source>
</evidence>
<evidence type="ECO:0000256" key="4">
    <source>
        <dbReference type="ARBA" id="ARBA00022598"/>
    </source>
</evidence>
<evidence type="ECO:0000259" key="8">
    <source>
        <dbReference type="Pfam" id="PF01259"/>
    </source>
</evidence>
<comment type="similarity">
    <text evidence="3">In the N-terminal section; belongs to the SAICAR synthetase family.</text>
</comment>
<accession>I4DJU2</accession>
<dbReference type="InterPro" id="IPR018236">
    <property type="entry name" value="SAICAR_synthetase_CS"/>
</dbReference>
<keyword evidence="7" id="KW-0067">ATP-binding</keyword>
<dbReference type="Pfam" id="PF01259">
    <property type="entry name" value="SAICAR_synt"/>
    <property type="match status" value="1"/>
</dbReference>
<dbReference type="SUPFAM" id="SSF56104">
    <property type="entry name" value="SAICAR synthase-like"/>
    <property type="match status" value="1"/>
</dbReference>
<evidence type="ECO:0000256" key="6">
    <source>
        <dbReference type="ARBA" id="ARBA00022755"/>
    </source>
</evidence>
<dbReference type="GO" id="GO:0004639">
    <property type="term" value="F:phosphoribosylaminoimidazolesuccinocarboxamide synthase activity"/>
    <property type="evidence" value="ECO:0007669"/>
    <property type="project" value="InterPro"/>
</dbReference>
<dbReference type="AlphaFoldDB" id="I4DJU2"/>
<keyword evidence="5" id="KW-0547">Nucleotide-binding</keyword>
<dbReference type="PANTHER" id="PTHR43599">
    <property type="entry name" value="MULTIFUNCTIONAL PROTEIN ADE2"/>
    <property type="match status" value="1"/>
</dbReference>
<evidence type="ECO:0000256" key="1">
    <source>
        <dbReference type="ARBA" id="ARBA00004672"/>
    </source>
</evidence>
<dbReference type="PANTHER" id="PTHR43599:SF3">
    <property type="entry name" value="SI:DKEY-6E2.2"/>
    <property type="match status" value="1"/>
</dbReference>
<dbReference type="GO" id="GO:0006189">
    <property type="term" value="P:'de novo' IMP biosynthetic process"/>
    <property type="evidence" value="ECO:0007669"/>
    <property type="project" value="UniProtKB-UniPathway"/>
</dbReference>
<evidence type="ECO:0000256" key="3">
    <source>
        <dbReference type="ARBA" id="ARBA00011020"/>
    </source>
</evidence>
<dbReference type="PROSITE" id="PS01058">
    <property type="entry name" value="SAICAR_SYNTHETASE_2"/>
    <property type="match status" value="1"/>
</dbReference>
<organism evidence="9">
    <name type="scientific">Papilio xuthus</name>
    <name type="common">Asian swallowtail butterfly</name>
    <dbReference type="NCBI Taxonomy" id="66420"/>
    <lineage>
        <taxon>Eukaryota</taxon>
        <taxon>Metazoa</taxon>
        <taxon>Ecdysozoa</taxon>
        <taxon>Arthropoda</taxon>
        <taxon>Hexapoda</taxon>
        <taxon>Insecta</taxon>
        <taxon>Pterygota</taxon>
        <taxon>Neoptera</taxon>
        <taxon>Endopterygota</taxon>
        <taxon>Lepidoptera</taxon>
        <taxon>Glossata</taxon>
        <taxon>Ditrysia</taxon>
        <taxon>Papilionoidea</taxon>
        <taxon>Papilionidae</taxon>
        <taxon>Papilioninae</taxon>
        <taxon>Papilio</taxon>
    </lineage>
</organism>
<dbReference type="Gene3D" id="3.30.470.20">
    <property type="entry name" value="ATP-grasp fold, B domain"/>
    <property type="match status" value="1"/>
</dbReference>
<dbReference type="EMBL" id="AK401560">
    <property type="protein sequence ID" value="BAM18182.1"/>
    <property type="molecule type" value="mRNA"/>
</dbReference>
<protein>
    <submittedName>
        <fullName evidence="9">Purine biosynthesis protein 6</fullName>
    </submittedName>
</protein>
<dbReference type="InterPro" id="IPR028923">
    <property type="entry name" value="SAICAR_synt/ADE2_N"/>
</dbReference>
<dbReference type="GO" id="GO:0005524">
    <property type="term" value="F:ATP binding"/>
    <property type="evidence" value="ECO:0007669"/>
    <property type="project" value="UniProtKB-KW"/>
</dbReference>
<evidence type="ECO:0000256" key="2">
    <source>
        <dbReference type="ARBA" id="ARBA00004747"/>
    </source>
</evidence>
<comment type="pathway">
    <text evidence="2">Purine metabolism; IMP biosynthesis via de novo pathway; 5-amino-1-(5-phospho-D-ribosyl)imidazole-4-carboxylate from 5-amino-1-(5-phospho-D-ribosyl)imidazole (carboxylase route): step 1/1.</text>
</comment>
<dbReference type="InterPro" id="IPR050089">
    <property type="entry name" value="SAICAR_synthetase"/>
</dbReference>
<evidence type="ECO:0000256" key="5">
    <source>
        <dbReference type="ARBA" id="ARBA00022741"/>
    </source>
</evidence>
<keyword evidence="4" id="KW-0436">Ligase</keyword>
<reference evidence="9" key="1">
    <citation type="journal article" date="2012" name="BMC Biol.">
        <title>Comprehensive microarray-based analysis for stage-specific larval camouflage pattern-associated genes in the swallowtail butterfly, Papilio xuthus.</title>
        <authorList>
            <person name="Futahashi R."/>
            <person name="Shirataki H."/>
            <person name="Narita T."/>
            <person name="Mita K."/>
            <person name="Fujiwara H."/>
        </authorList>
    </citation>
    <scope>NUCLEOTIDE SEQUENCE</scope>
    <source>
        <tissue evidence="9">Epidermis</tissue>
    </source>
</reference>
<comment type="pathway">
    <text evidence="1">Purine metabolism; IMP biosynthesis via de novo pathway; 5-amino-1-(5-phospho-D-ribosyl)imidazole-4-carboxamide from 5-amino-1-(5-phospho-D-ribosyl)imidazole-4-carboxylate: step 1/2.</text>
</comment>
<dbReference type="PROSITE" id="PS01057">
    <property type="entry name" value="SAICAR_SYNTHETASE_1"/>
    <property type="match status" value="1"/>
</dbReference>
<sequence>MVPIEWVTRRLATGSFLKRNPGVPEGYRFTPVKLETFFKDDAYHDPQWSEEQLLSAKLKVNDVVIGQDEVDYMKKVTVLVFEILEKAWALRDCALIDMKIEFGVDSAGNILVADVIDSDSWRLWPSGDKRLMVDKQVYRDLKNVTAADLDTVKRNFAWVKDQLDHLKPTIHHKGRRVHGLPAGQGTLQQNC</sequence>
<dbReference type="FunFam" id="3.30.470.20:FF:000020">
    <property type="entry name" value="Probable multifunctional protein ADE2"/>
    <property type="match status" value="1"/>
</dbReference>
<dbReference type="UniPathway" id="UPA00074">
    <property type="reaction ID" value="UER00131"/>
</dbReference>
<proteinExistence type="evidence at transcript level"/>
<dbReference type="GO" id="GO:0005829">
    <property type="term" value="C:cytosol"/>
    <property type="evidence" value="ECO:0007669"/>
    <property type="project" value="TreeGrafter"/>
</dbReference>
<evidence type="ECO:0000256" key="7">
    <source>
        <dbReference type="ARBA" id="ARBA00022840"/>
    </source>
</evidence>
<keyword evidence="6" id="KW-0658">Purine biosynthesis</keyword>